<proteinExistence type="predicted"/>
<evidence type="ECO:0000313" key="1">
    <source>
        <dbReference type="EMBL" id="KAH7865853.1"/>
    </source>
</evidence>
<dbReference type="Proteomes" id="UP000828048">
    <property type="component" value="Chromosome 9"/>
</dbReference>
<organism evidence="1 2">
    <name type="scientific">Vaccinium darrowii</name>
    <dbReference type="NCBI Taxonomy" id="229202"/>
    <lineage>
        <taxon>Eukaryota</taxon>
        <taxon>Viridiplantae</taxon>
        <taxon>Streptophyta</taxon>
        <taxon>Embryophyta</taxon>
        <taxon>Tracheophyta</taxon>
        <taxon>Spermatophyta</taxon>
        <taxon>Magnoliopsida</taxon>
        <taxon>eudicotyledons</taxon>
        <taxon>Gunneridae</taxon>
        <taxon>Pentapetalae</taxon>
        <taxon>asterids</taxon>
        <taxon>Ericales</taxon>
        <taxon>Ericaceae</taxon>
        <taxon>Vaccinioideae</taxon>
        <taxon>Vaccinieae</taxon>
        <taxon>Vaccinium</taxon>
    </lineage>
</organism>
<gene>
    <name evidence="1" type="ORF">Vadar_012063</name>
</gene>
<evidence type="ECO:0000313" key="2">
    <source>
        <dbReference type="Proteomes" id="UP000828048"/>
    </source>
</evidence>
<name>A0ACB7ZJG9_9ERIC</name>
<sequence length="104" mass="11970">MAAALNQFISRSANRCRPFFQLLKKMKGYEWGPEQEEAFKDLKKYLGSPPLLSKPEKNERLILYLAMSKNAISAALLRMEDMEQKPVYFVSETLLDTHTPDTSL</sequence>
<keyword evidence="2" id="KW-1185">Reference proteome</keyword>
<accession>A0ACB7ZJG9</accession>
<comment type="caution">
    <text evidence="1">The sequence shown here is derived from an EMBL/GenBank/DDBJ whole genome shotgun (WGS) entry which is preliminary data.</text>
</comment>
<reference evidence="1 2" key="1">
    <citation type="journal article" date="2021" name="Hortic Res">
        <title>High-quality reference genome and annotation aids understanding of berry development for evergreen blueberry (Vaccinium darrowii).</title>
        <authorList>
            <person name="Yu J."/>
            <person name="Hulse-Kemp A.M."/>
            <person name="Babiker E."/>
            <person name="Staton M."/>
        </authorList>
    </citation>
    <scope>NUCLEOTIDE SEQUENCE [LARGE SCALE GENOMIC DNA]</scope>
    <source>
        <strain evidence="2">cv. NJ 8807/NJ 8810</strain>
        <tissue evidence="1">Young leaf</tissue>
    </source>
</reference>
<dbReference type="EMBL" id="CM037159">
    <property type="protein sequence ID" value="KAH7865853.1"/>
    <property type="molecule type" value="Genomic_DNA"/>
</dbReference>
<protein>
    <submittedName>
        <fullName evidence="1">Uncharacterized protein</fullName>
    </submittedName>
</protein>